<sequence>MRSKIIACGGLALVSSYTKNREDDFKYVRWVNTWDSQSDGWLPSKQAALENLPGISISPEMGEYLEECLVEEDVKLEVIVEGEYFTAELPNINAFVSGEQNQEVILTGHLFEQGVIDNAS</sequence>
<organism evidence="1">
    <name type="scientific">marine sediment metagenome</name>
    <dbReference type="NCBI Taxonomy" id="412755"/>
    <lineage>
        <taxon>unclassified sequences</taxon>
        <taxon>metagenomes</taxon>
        <taxon>ecological metagenomes</taxon>
    </lineage>
</organism>
<comment type="caution">
    <text evidence="1">The sequence shown here is derived from an EMBL/GenBank/DDBJ whole genome shotgun (WGS) entry which is preliminary data.</text>
</comment>
<proteinExistence type="predicted"/>
<dbReference type="EMBL" id="BARS01013835">
    <property type="protein sequence ID" value="GAF87470.1"/>
    <property type="molecule type" value="Genomic_DNA"/>
</dbReference>
<name>X0UG61_9ZZZZ</name>
<protein>
    <submittedName>
        <fullName evidence="1">Uncharacterized protein</fullName>
    </submittedName>
</protein>
<evidence type="ECO:0000313" key="1">
    <source>
        <dbReference type="EMBL" id="GAF87470.1"/>
    </source>
</evidence>
<gene>
    <name evidence="1" type="ORF">S01H1_23753</name>
</gene>
<feature type="non-terminal residue" evidence="1">
    <location>
        <position position="120"/>
    </location>
</feature>
<dbReference type="AlphaFoldDB" id="X0UG61"/>
<reference evidence="1" key="1">
    <citation type="journal article" date="2014" name="Front. Microbiol.">
        <title>High frequency of phylogenetically diverse reductive dehalogenase-homologous genes in deep subseafloor sedimentary metagenomes.</title>
        <authorList>
            <person name="Kawai M."/>
            <person name="Futagami T."/>
            <person name="Toyoda A."/>
            <person name="Takaki Y."/>
            <person name="Nishi S."/>
            <person name="Hori S."/>
            <person name="Arai W."/>
            <person name="Tsubouchi T."/>
            <person name="Morono Y."/>
            <person name="Uchiyama I."/>
            <person name="Ito T."/>
            <person name="Fujiyama A."/>
            <person name="Inagaki F."/>
            <person name="Takami H."/>
        </authorList>
    </citation>
    <scope>NUCLEOTIDE SEQUENCE</scope>
    <source>
        <strain evidence="1">Expedition CK06-06</strain>
    </source>
</reference>
<accession>X0UG61</accession>